<gene>
    <name evidence="2" type="ORF">ACFPCV_10700</name>
</gene>
<feature type="transmembrane region" description="Helical" evidence="1">
    <location>
        <begin position="203"/>
        <end position="222"/>
    </location>
</feature>
<evidence type="ECO:0000313" key="3">
    <source>
        <dbReference type="Proteomes" id="UP001595859"/>
    </source>
</evidence>
<dbReference type="EMBL" id="JBHSIS010000005">
    <property type="protein sequence ID" value="MFC4853972.1"/>
    <property type="molecule type" value="Genomic_DNA"/>
</dbReference>
<feature type="transmembrane region" description="Helical" evidence="1">
    <location>
        <begin position="31"/>
        <end position="48"/>
    </location>
</feature>
<feature type="transmembrane region" description="Helical" evidence="1">
    <location>
        <begin position="111"/>
        <end position="132"/>
    </location>
</feature>
<feature type="transmembrane region" description="Helical" evidence="1">
    <location>
        <begin position="255"/>
        <end position="276"/>
    </location>
</feature>
<evidence type="ECO:0000256" key="1">
    <source>
        <dbReference type="SAM" id="Phobius"/>
    </source>
</evidence>
<reference evidence="3" key="1">
    <citation type="journal article" date="2019" name="Int. J. Syst. Evol. Microbiol.">
        <title>The Global Catalogue of Microorganisms (GCM) 10K type strain sequencing project: providing services to taxonomists for standard genome sequencing and annotation.</title>
        <authorList>
            <consortium name="The Broad Institute Genomics Platform"/>
            <consortium name="The Broad Institute Genome Sequencing Center for Infectious Disease"/>
            <person name="Wu L."/>
            <person name="Ma J."/>
        </authorList>
    </citation>
    <scope>NUCLEOTIDE SEQUENCE [LARGE SCALE GENOMIC DNA]</scope>
    <source>
        <strain evidence="3">ZS-22-S1</strain>
    </source>
</reference>
<keyword evidence="1" id="KW-0812">Transmembrane</keyword>
<feature type="transmembrane region" description="Helical" evidence="1">
    <location>
        <begin position="180"/>
        <end position="197"/>
    </location>
</feature>
<feature type="transmembrane region" description="Helical" evidence="1">
    <location>
        <begin position="229"/>
        <end position="249"/>
    </location>
</feature>
<sequence>MPLLAGITGGLGAYAVDISGNLVANDIGYRGLAILAAFVAVLAAAVWLRREFKPGFALVVWVVRGCLLIAVAAVVTATLVNASHSGIAVLVAALATLAATVIPLNPADRLVLLGAVVLVGLGVVSVAEGISAEMTGGGRIFTITLGVFLMLFGVTAVMGGGTVVDDAKNVIRVVLDDEQVPVLHVLGVFFALMGVLAAAHGIVLLAVAMVLIAVGAVGMAVGRGRRRPVIVGLGAMVAGAAWMLVGIWVMVDGEVLLGAMAVGLGAAIVVAANTYLSGHGVWSRVRDWYAAGRADGRDV</sequence>
<keyword evidence="3" id="KW-1185">Reference proteome</keyword>
<dbReference type="RefSeq" id="WP_378055934.1">
    <property type="nucleotide sequence ID" value="NZ_JBHSIS010000005.1"/>
</dbReference>
<evidence type="ECO:0000313" key="2">
    <source>
        <dbReference type="EMBL" id="MFC4853972.1"/>
    </source>
</evidence>
<accession>A0ABV9RXE1</accession>
<organism evidence="2 3">
    <name type="scientific">Actinophytocola glycyrrhizae</name>
    <dbReference type="NCBI Taxonomy" id="2044873"/>
    <lineage>
        <taxon>Bacteria</taxon>
        <taxon>Bacillati</taxon>
        <taxon>Actinomycetota</taxon>
        <taxon>Actinomycetes</taxon>
        <taxon>Pseudonocardiales</taxon>
        <taxon>Pseudonocardiaceae</taxon>
    </lineage>
</organism>
<feature type="transmembrane region" description="Helical" evidence="1">
    <location>
        <begin position="86"/>
        <end position="104"/>
    </location>
</feature>
<name>A0ABV9RXE1_9PSEU</name>
<feature type="transmembrane region" description="Helical" evidence="1">
    <location>
        <begin position="138"/>
        <end position="159"/>
    </location>
</feature>
<feature type="transmembrane region" description="Helical" evidence="1">
    <location>
        <begin position="55"/>
        <end position="80"/>
    </location>
</feature>
<protein>
    <submittedName>
        <fullName evidence="2">Uncharacterized protein</fullName>
    </submittedName>
</protein>
<keyword evidence="1" id="KW-0472">Membrane</keyword>
<keyword evidence="1" id="KW-1133">Transmembrane helix</keyword>
<comment type="caution">
    <text evidence="2">The sequence shown here is derived from an EMBL/GenBank/DDBJ whole genome shotgun (WGS) entry which is preliminary data.</text>
</comment>
<proteinExistence type="predicted"/>
<dbReference type="Proteomes" id="UP001595859">
    <property type="component" value="Unassembled WGS sequence"/>
</dbReference>